<keyword evidence="3" id="KW-0227">DNA damage</keyword>
<keyword evidence="7" id="KW-0067">ATP-binding</keyword>
<dbReference type="GO" id="GO:0006310">
    <property type="term" value="P:DNA recombination"/>
    <property type="evidence" value="ECO:0007669"/>
    <property type="project" value="TreeGrafter"/>
</dbReference>
<evidence type="ECO:0000256" key="3">
    <source>
        <dbReference type="ARBA" id="ARBA00022763"/>
    </source>
</evidence>
<dbReference type="Gene3D" id="3.90.320.10">
    <property type="match status" value="1"/>
</dbReference>
<evidence type="ECO:0000256" key="8">
    <source>
        <dbReference type="ARBA" id="ARBA00023125"/>
    </source>
</evidence>
<reference evidence="11" key="1">
    <citation type="submission" date="2021-04" db="EMBL/GenBank/DDBJ databases">
        <title>Sinoanaerobacter chloroacetimidivorans sp. nov., an obligate anaerobic bacterium isolated from anaerobic sludge.</title>
        <authorList>
            <person name="Bao Y."/>
        </authorList>
    </citation>
    <scope>NUCLEOTIDE SEQUENCE</scope>
    <source>
        <strain evidence="11">BAD-6</strain>
    </source>
</reference>
<dbReference type="AlphaFoldDB" id="A0A8J7W2K4"/>
<dbReference type="RefSeq" id="WP_227018140.1">
    <property type="nucleotide sequence ID" value="NZ_JAGSND010000005.1"/>
</dbReference>
<evidence type="ECO:0000256" key="7">
    <source>
        <dbReference type="ARBA" id="ARBA00022840"/>
    </source>
</evidence>
<dbReference type="EMBL" id="JAGSND010000005">
    <property type="protein sequence ID" value="MBR0598008.1"/>
    <property type="molecule type" value="Genomic_DNA"/>
</dbReference>
<protein>
    <submittedName>
        <fullName evidence="11">PD-(D/E)XK nuclease family protein</fullName>
    </submittedName>
</protein>
<evidence type="ECO:0000256" key="4">
    <source>
        <dbReference type="ARBA" id="ARBA00022801"/>
    </source>
</evidence>
<sequence>MLHIFYGREDLDKDKFLFERIAAELNQDGADSGNHRKILLLVPDQFTLQAERNAFACLGVPGLMDLEVLSQSRLGFKVLEETGGGNRVHIDKYGRHMLLAKILSDNKDSFTAFRGMHLRNSFIEMANNLISEMKQFNTSPKDMLEVMKAAEETSLLYRKLEDIHRIYESYENLIEGKYIDTEDYLNLFVMKIRESEMVRNSVIWINGFDYFTPKTLDIIEQLMVTAKEVNILLTSDTVSFPTRDSKNPESGDSELFQLTKTLMDKLKIIAMRQGISVSESPVGAEYRIPVGQAADEKSEALAHLEHELYAYPFKKMEASPSVTLCRAANFYAEAETAAAMICRLVREEGFRYRDIAVICNDMEERASVIKRVFADYGISVFLDKKRDILHNPVVTFITSLIDVAANGYLYEDLFRLLKTDLMPVTSEEYEDLENYVLKYKIKGNRFQKEFQYGSREEGEEALARLNQIRRRIYEYISVFEKTFHQGKTVKEKTAALYYFLRDDAGIPDLTETMIQTLQDDNQFEYAEETAQIWGVILGIFDQIIELIGEESLSSSDYGNILKAGFEAVEIGLLPPTMDQIIVGTMQRTRTGKLKALLVIGANDGLLPASSNTEGLLSEDEKAVLFQKGIEICKVDDLRLKEETLAIYKTLSKPLKYLWMSYSASDSEGKESKQSIIFDKIRKIYNNPEIIKDIINQEEPMARITAPRSTLRHLTEALRNSLEGEALADEWRAAYGWFRNAEENLLARIEEGIFFTNKQKKIEKELIGKLYRKEGLSDIVISPSRLEKFSRCPFSHLIGYGIKPEELRVFEIAGREIGDIYHYCFMKLSQGLTLPGVPISDPASPWMQLTREECKSRIHSLIEEASLEYKEGVLIQGKEEKYRSSRMKTVCAEAAWALVEHVQKGRIREVYFESEFGKGYGKKFPPITIEAPNNQVLIEGKIDRVDILPGNYIKIIDYKSGKERFDTEEARKGWRLQLMLYLRAVLGEMFCRNAADAVQEDSLPKPAGVFYFEIAEPQIDASNMNPEDYSEKVMDERKKSYRLDGIVLDHPDIIESITGEFSGYSEILPVRKTKDGTYSGTTDKKILKEEEFLELCQSVDSTIENLCGELLNGSIDIRPKKVKDETACKFCRYKSICCFDLSFEGCSYETIK</sequence>
<dbReference type="Gene3D" id="6.10.140.1030">
    <property type="match status" value="1"/>
</dbReference>
<dbReference type="Gene3D" id="3.40.50.300">
    <property type="entry name" value="P-loop containing nucleotide triphosphate hydrolases"/>
    <property type="match status" value="3"/>
</dbReference>
<dbReference type="Pfam" id="PF21445">
    <property type="entry name" value="ADDB_N"/>
    <property type="match status" value="1"/>
</dbReference>
<dbReference type="GO" id="GO:0004527">
    <property type="term" value="F:exonuclease activity"/>
    <property type="evidence" value="ECO:0007669"/>
    <property type="project" value="UniProtKB-KW"/>
</dbReference>
<dbReference type="GO" id="GO:0003677">
    <property type="term" value="F:DNA binding"/>
    <property type="evidence" value="ECO:0007669"/>
    <property type="project" value="UniProtKB-KW"/>
</dbReference>
<accession>A0A8J7W2K4</accession>
<evidence type="ECO:0000256" key="5">
    <source>
        <dbReference type="ARBA" id="ARBA00022806"/>
    </source>
</evidence>
<keyword evidence="4" id="KW-0378">Hydrolase</keyword>
<name>A0A8J7W2K4_9FIRM</name>
<keyword evidence="5" id="KW-0347">Helicase</keyword>
<dbReference type="GO" id="GO:0006281">
    <property type="term" value="P:DNA repair"/>
    <property type="evidence" value="ECO:0007669"/>
    <property type="project" value="UniProtKB-KW"/>
</dbReference>
<dbReference type="GO" id="GO:0004386">
    <property type="term" value="F:helicase activity"/>
    <property type="evidence" value="ECO:0007669"/>
    <property type="project" value="UniProtKB-KW"/>
</dbReference>
<organism evidence="11 12">
    <name type="scientific">Sinanaerobacter chloroacetimidivorans</name>
    <dbReference type="NCBI Taxonomy" id="2818044"/>
    <lineage>
        <taxon>Bacteria</taxon>
        <taxon>Bacillati</taxon>
        <taxon>Bacillota</taxon>
        <taxon>Clostridia</taxon>
        <taxon>Peptostreptococcales</taxon>
        <taxon>Anaerovoracaceae</taxon>
        <taxon>Sinanaerobacter</taxon>
    </lineage>
</organism>
<evidence type="ECO:0000259" key="10">
    <source>
        <dbReference type="PROSITE" id="PS51217"/>
    </source>
</evidence>
<dbReference type="PROSITE" id="PS51217">
    <property type="entry name" value="UVRD_HELICASE_CTER"/>
    <property type="match status" value="1"/>
</dbReference>
<keyword evidence="1" id="KW-0540">Nuclease</keyword>
<dbReference type="Pfam" id="PF12705">
    <property type="entry name" value="PDDEXK_1"/>
    <property type="match status" value="1"/>
</dbReference>
<dbReference type="InterPro" id="IPR011335">
    <property type="entry name" value="Restrct_endonuc-II-like"/>
</dbReference>
<evidence type="ECO:0000256" key="2">
    <source>
        <dbReference type="ARBA" id="ARBA00022741"/>
    </source>
</evidence>
<gene>
    <name evidence="11" type="ORF">KCX82_08995</name>
</gene>
<keyword evidence="12" id="KW-1185">Reference proteome</keyword>
<dbReference type="PANTHER" id="PTHR30591">
    <property type="entry name" value="RECBCD ENZYME SUBUNIT RECC"/>
    <property type="match status" value="1"/>
</dbReference>
<reference evidence="11" key="2">
    <citation type="submission" date="2021-04" db="EMBL/GenBank/DDBJ databases">
        <authorList>
            <person name="Liu J."/>
        </authorList>
    </citation>
    <scope>NUCLEOTIDE SEQUENCE</scope>
    <source>
        <strain evidence="11">BAD-6</strain>
    </source>
</reference>
<proteinExistence type="predicted"/>
<keyword evidence="9" id="KW-0234">DNA repair</keyword>
<evidence type="ECO:0000256" key="6">
    <source>
        <dbReference type="ARBA" id="ARBA00022839"/>
    </source>
</evidence>
<dbReference type="InterPro" id="IPR038726">
    <property type="entry name" value="PDDEXK_AddAB-type"/>
</dbReference>
<dbReference type="InterPro" id="IPR014017">
    <property type="entry name" value="DNA_helicase_UvrD-like_C"/>
</dbReference>
<comment type="caution">
    <text evidence="11">The sequence shown here is derived from an EMBL/GenBank/DDBJ whole genome shotgun (WGS) entry which is preliminary data.</text>
</comment>
<keyword evidence="2" id="KW-0547">Nucleotide-binding</keyword>
<dbReference type="SUPFAM" id="SSF52540">
    <property type="entry name" value="P-loop containing nucleoside triphosphate hydrolases"/>
    <property type="match status" value="1"/>
</dbReference>
<dbReference type="InterPro" id="IPR027417">
    <property type="entry name" value="P-loop_NTPase"/>
</dbReference>
<evidence type="ECO:0000313" key="11">
    <source>
        <dbReference type="EMBL" id="MBR0598008.1"/>
    </source>
</evidence>
<dbReference type="PANTHER" id="PTHR30591:SF1">
    <property type="entry name" value="RECBCD ENZYME SUBUNIT RECC"/>
    <property type="match status" value="1"/>
</dbReference>
<evidence type="ECO:0000313" key="12">
    <source>
        <dbReference type="Proteomes" id="UP000675664"/>
    </source>
</evidence>
<keyword evidence="8" id="KW-0238">DNA-binding</keyword>
<dbReference type="SUPFAM" id="SSF52980">
    <property type="entry name" value="Restriction endonuclease-like"/>
    <property type="match status" value="1"/>
</dbReference>
<dbReference type="GO" id="GO:0005524">
    <property type="term" value="F:ATP binding"/>
    <property type="evidence" value="ECO:0007669"/>
    <property type="project" value="UniProtKB-KW"/>
</dbReference>
<evidence type="ECO:0000256" key="1">
    <source>
        <dbReference type="ARBA" id="ARBA00022722"/>
    </source>
</evidence>
<dbReference type="InterPro" id="IPR049035">
    <property type="entry name" value="ADDB_N"/>
</dbReference>
<evidence type="ECO:0000256" key="9">
    <source>
        <dbReference type="ARBA" id="ARBA00023204"/>
    </source>
</evidence>
<feature type="domain" description="UvrD-like helicase C-terminal" evidence="10">
    <location>
        <begin position="291"/>
        <end position="590"/>
    </location>
</feature>
<dbReference type="Proteomes" id="UP000675664">
    <property type="component" value="Unassembled WGS sequence"/>
</dbReference>
<dbReference type="InterPro" id="IPR011604">
    <property type="entry name" value="PDDEXK-like_dom_sf"/>
</dbReference>
<keyword evidence="6" id="KW-0269">Exonuclease</keyword>